<sequence>MRSIGSRRRRIPLSLRGFLLVGAVCTGLGLVMLTMRSVDPPLGLGFPDVSGLDDESLELGVVRNHGEALASEPTTKSIAKRSSGSSRHERERERA</sequence>
<evidence type="ECO:0000313" key="3">
    <source>
        <dbReference type="EMBL" id="KAK9098386.1"/>
    </source>
</evidence>
<feature type="region of interest" description="Disordered" evidence="1">
    <location>
        <begin position="66"/>
        <end position="95"/>
    </location>
</feature>
<evidence type="ECO:0000313" key="4">
    <source>
        <dbReference type="Proteomes" id="UP001420932"/>
    </source>
</evidence>
<reference evidence="3 4" key="1">
    <citation type="submission" date="2024-01" db="EMBL/GenBank/DDBJ databases">
        <title>Genome assemblies of Stephania.</title>
        <authorList>
            <person name="Yang L."/>
        </authorList>
    </citation>
    <scope>NUCLEOTIDE SEQUENCE [LARGE SCALE GENOMIC DNA]</scope>
    <source>
        <strain evidence="3">YNDBR</strain>
        <tissue evidence="3">Leaf</tissue>
    </source>
</reference>
<gene>
    <name evidence="3" type="ORF">Syun_025431</name>
</gene>
<protein>
    <submittedName>
        <fullName evidence="3">Uncharacterized protein</fullName>
    </submittedName>
</protein>
<comment type="caution">
    <text evidence="3">The sequence shown here is derived from an EMBL/GenBank/DDBJ whole genome shotgun (WGS) entry which is preliminary data.</text>
</comment>
<keyword evidence="2" id="KW-1133">Transmembrane helix</keyword>
<keyword evidence="2" id="KW-0812">Transmembrane</keyword>
<dbReference type="AlphaFoldDB" id="A0AAP0HVS8"/>
<keyword evidence="2" id="KW-0472">Membrane</keyword>
<dbReference type="EMBL" id="JBBNAF010000011">
    <property type="protein sequence ID" value="KAK9098386.1"/>
    <property type="molecule type" value="Genomic_DNA"/>
</dbReference>
<keyword evidence="4" id="KW-1185">Reference proteome</keyword>
<dbReference type="Proteomes" id="UP001420932">
    <property type="component" value="Unassembled WGS sequence"/>
</dbReference>
<organism evidence="3 4">
    <name type="scientific">Stephania yunnanensis</name>
    <dbReference type="NCBI Taxonomy" id="152371"/>
    <lineage>
        <taxon>Eukaryota</taxon>
        <taxon>Viridiplantae</taxon>
        <taxon>Streptophyta</taxon>
        <taxon>Embryophyta</taxon>
        <taxon>Tracheophyta</taxon>
        <taxon>Spermatophyta</taxon>
        <taxon>Magnoliopsida</taxon>
        <taxon>Ranunculales</taxon>
        <taxon>Menispermaceae</taxon>
        <taxon>Menispermoideae</taxon>
        <taxon>Cissampelideae</taxon>
        <taxon>Stephania</taxon>
    </lineage>
</organism>
<feature type="compositionally biased region" description="Basic and acidic residues" evidence="1">
    <location>
        <begin position="86"/>
        <end position="95"/>
    </location>
</feature>
<evidence type="ECO:0000256" key="2">
    <source>
        <dbReference type="SAM" id="Phobius"/>
    </source>
</evidence>
<accession>A0AAP0HVS8</accession>
<name>A0AAP0HVS8_9MAGN</name>
<evidence type="ECO:0000256" key="1">
    <source>
        <dbReference type="SAM" id="MobiDB-lite"/>
    </source>
</evidence>
<proteinExistence type="predicted"/>
<feature type="transmembrane region" description="Helical" evidence="2">
    <location>
        <begin position="12"/>
        <end position="35"/>
    </location>
</feature>